<dbReference type="EMBL" id="PZQS01000006">
    <property type="protein sequence ID" value="PVD28149.1"/>
    <property type="molecule type" value="Genomic_DNA"/>
</dbReference>
<gene>
    <name evidence="3" type="ORF">C0Q70_10734</name>
</gene>
<feature type="region of interest" description="Disordered" evidence="1">
    <location>
        <begin position="1"/>
        <end position="21"/>
    </location>
</feature>
<keyword evidence="4" id="KW-1185">Reference proteome</keyword>
<keyword evidence="2" id="KW-1133">Transmembrane helix</keyword>
<organism evidence="3 4">
    <name type="scientific">Pomacea canaliculata</name>
    <name type="common">Golden apple snail</name>
    <dbReference type="NCBI Taxonomy" id="400727"/>
    <lineage>
        <taxon>Eukaryota</taxon>
        <taxon>Metazoa</taxon>
        <taxon>Spiralia</taxon>
        <taxon>Lophotrochozoa</taxon>
        <taxon>Mollusca</taxon>
        <taxon>Gastropoda</taxon>
        <taxon>Caenogastropoda</taxon>
        <taxon>Architaenioglossa</taxon>
        <taxon>Ampullarioidea</taxon>
        <taxon>Ampullariidae</taxon>
        <taxon>Pomacea</taxon>
    </lineage>
</organism>
<evidence type="ECO:0000313" key="3">
    <source>
        <dbReference type="EMBL" id="PVD28149.1"/>
    </source>
</evidence>
<dbReference type="AlphaFoldDB" id="A0A2T7P407"/>
<feature type="transmembrane region" description="Helical" evidence="2">
    <location>
        <begin position="49"/>
        <end position="66"/>
    </location>
</feature>
<dbReference type="OrthoDB" id="6205378at2759"/>
<comment type="caution">
    <text evidence="3">The sequence shown here is derived from an EMBL/GenBank/DDBJ whole genome shotgun (WGS) entry which is preliminary data.</text>
</comment>
<sequence>MKYKNRAVPLSRTDPETREAKTSLNLVKPRLREKPRDTADFLQTTMRGGFLFLLAAVAFVGGRAAFTCRSEYGNRLEQFNGYRARVELPCKYNAIKDQQCGDYIINVTPGITFNGVDYLSATAWLGVKRISDGKFLEFRTSYKIAGKYLTELKCEGSTTLLPIVKKDGDLEFADIFNYTPEDDGLGVVFTEKQNTWSFSFGLYQFKGSRFKSSDWSFTCNDDSVPLVPYPEQLCGNTSKNVLKDRTAGFTQWSDDVATVLLDALNNSQTVQYEQLEDFCLVSQDKLVNLCPDDAARERTIAACWMIVGEKGHRKCLTKYTFPPIEIFANCVDWMCSGAPPKDPNKSCDKVAEAIDDCREFPILTSLVKASKCYSGLTYRLKDDSEGDSCP</sequence>
<evidence type="ECO:0000256" key="2">
    <source>
        <dbReference type="SAM" id="Phobius"/>
    </source>
</evidence>
<evidence type="ECO:0000313" key="4">
    <source>
        <dbReference type="Proteomes" id="UP000245119"/>
    </source>
</evidence>
<keyword evidence="2" id="KW-0812">Transmembrane</keyword>
<keyword evidence="2" id="KW-0472">Membrane</keyword>
<name>A0A2T7P407_POMCA</name>
<accession>A0A2T7P407</accession>
<reference evidence="3 4" key="1">
    <citation type="submission" date="2018-04" db="EMBL/GenBank/DDBJ databases">
        <title>The genome of golden apple snail Pomacea canaliculata provides insight into stress tolerance and invasive adaptation.</title>
        <authorList>
            <person name="Liu C."/>
            <person name="Liu B."/>
            <person name="Ren Y."/>
            <person name="Zhang Y."/>
            <person name="Wang H."/>
            <person name="Li S."/>
            <person name="Jiang F."/>
            <person name="Yin L."/>
            <person name="Zhang G."/>
            <person name="Qian W."/>
            <person name="Fan W."/>
        </authorList>
    </citation>
    <scope>NUCLEOTIDE SEQUENCE [LARGE SCALE GENOMIC DNA]</scope>
    <source>
        <strain evidence="3">SZHN2017</strain>
        <tissue evidence="3">Muscle</tissue>
    </source>
</reference>
<dbReference type="Proteomes" id="UP000245119">
    <property type="component" value="Linkage Group LG6"/>
</dbReference>
<evidence type="ECO:0000256" key="1">
    <source>
        <dbReference type="SAM" id="MobiDB-lite"/>
    </source>
</evidence>
<proteinExistence type="predicted"/>
<protein>
    <submittedName>
        <fullName evidence="3">Uncharacterized protein</fullName>
    </submittedName>
</protein>